<dbReference type="PROSITE" id="PS51257">
    <property type="entry name" value="PROKAR_LIPOPROTEIN"/>
    <property type="match status" value="1"/>
</dbReference>
<dbReference type="SUPFAM" id="SSF56954">
    <property type="entry name" value="Outer membrane efflux proteins (OEP)"/>
    <property type="match status" value="1"/>
</dbReference>
<keyword evidence="2" id="KW-1134">Transmembrane beta strand</keyword>
<feature type="chain" id="PRO_5033100292" evidence="2">
    <location>
        <begin position="24"/>
        <end position="460"/>
    </location>
</feature>
<dbReference type="AlphaFoldDB" id="A0A848H887"/>
<dbReference type="GO" id="GO:0015562">
    <property type="term" value="F:efflux transmembrane transporter activity"/>
    <property type="evidence" value="ECO:0007669"/>
    <property type="project" value="InterPro"/>
</dbReference>
<dbReference type="PANTHER" id="PTHR30203:SF33">
    <property type="entry name" value="BLR4455 PROTEIN"/>
    <property type="match status" value="1"/>
</dbReference>
<organism evidence="3 4">
    <name type="scientific">Ramlibacter agri</name>
    <dbReference type="NCBI Taxonomy" id="2728837"/>
    <lineage>
        <taxon>Bacteria</taxon>
        <taxon>Pseudomonadati</taxon>
        <taxon>Pseudomonadota</taxon>
        <taxon>Betaproteobacteria</taxon>
        <taxon>Burkholderiales</taxon>
        <taxon>Comamonadaceae</taxon>
        <taxon>Ramlibacter</taxon>
    </lineage>
</organism>
<dbReference type="InterPro" id="IPR010131">
    <property type="entry name" value="MdtP/NodT-like"/>
</dbReference>
<accession>A0A848H887</accession>
<comment type="caution">
    <text evidence="3">The sequence shown here is derived from an EMBL/GenBank/DDBJ whole genome shotgun (WGS) entry which is preliminary data.</text>
</comment>
<feature type="signal peptide" evidence="2">
    <location>
        <begin position="1"/>
        <end position="23"/>
    </location>
</feature>
<protein>
    <submittedName>
        <fullName evidence="3">Efflux transporter outer membrane subunit</fullName>
    </submittedName>
</protein>
<keyword evidence="4" id="KW-1185">Reference proteome</keyword>
<dbReference type="Gene3D" id="1.20.1600.10">
    <property type="entry name" value="Outer membrane efflux proteins (OEP)"/>
    <property type="match status" value="1"/>
</dbReference>
<keyword evidence="2" id="KW-0472">Membrane</keyword>
<dbReference type="NCBIfam" id="TIGR01845">
    <property type="entry name" value="outer_NodT"/>
    <property type="match status" value="1"/>
</dbReference>
<keyword evidence="2" id="KW-0449">Lipoprotein</keyword>
<dbReference type="Pfam" id="PF02321">
    <property type="entry name" value="OEP"/>
    <property type="match status" value="2"/>
</dbReference>
<sequence length="460" mass="48043">MRLASLSAATAAALFLLAGCATTQPPAITAGQLPARWDAPHTDTEAAPAPDWWMAFGSSQLDALITRGVRDGFDLAIARQRLEQARGQSAIARAGLLPALDAAAAAARGTSSVARTASLQASMDLDFAGGNAALRDSAAALVDAAVSDVDAARSTVAAAIANGYFQVLCLDERIRLARLIADSSRQTLQLVETQARLGATSQLEVEQQRNALQTVEATVPALAQQRAQAVGDLAVLLGAMPEGFGVDPEGLQALQVPDVPATSPADAIARLPQVRTAEAQLRSANFDVAVARAAFLPKLTVSATLGAAFNPAQAIWSLAGSALQPLFDGGQRAGQLDVDRARAEELVLAYRKAIAQGLQTAETQMHAVAATRDTERIEEAAVVSARRALELSRVRLQYGTTDFLNVLLGQRTLYQAEDAVLQTRLQRLQAAVSLYVALGAGQPAGASLARTESPTTKQSS</sequence>
<evidence type="ECO:0000256" key="1">
    <source>
        <dbReference type="ARBA" id="ARBA00007613"/>
    </source>
</evidence>
<gene>
    <name evidence="3" type="ORF">HHL11_23475</name>
</gene>
<dbReference type="PANTHER" id="PTHR30203">
    <property type="entry name" value="OUTER MEMBRANE CATION EFFLUX PROTEIN"/>
    <property type="match status" value="1"/>
</dbReference>
<dbReference type="EMBL" id="JABBFX010000002">
    <property type="protein sequence ID" value="NML46724.1"/>
    <property type="molecule type" value="Genomic_DNA"/>
</dbReference>
<dbReference type="GO" id="GO:0005886">
    <property type="term" value="C:plasma membrane"/>
    <property type="evidence" value="ECO:0007669"/>
    <property type="project" value="UniProtKB-SubCell"/>
</dbReference>
<dbReference type="Proteomes" id="UP000541185">
    <property type="component" value="Unassembled WGS sequence"/>
</dbReference>
<dbReference type="RefSeq" id="WP_169420970.1">
    <property type="nucleotide sequence ID" value="NZ_JABBFX010000002.1"/>
</dbReference>
<evidence type="ECO:0000313" key="3">
    <source>
        <dbReference type="EMBL" id="NML46724.1"/>
    </source>
</evidence>
<comment type="subcellular location">
    <subcellularLocation>
        <location evidence="2">Cell membrane</location>
        <topology evidence="2">Lipid-anchor</topology>
    </subcellularLocation>
</comment>
<name>A0A848H887_9BURK</name>
<reference evidence="3 4" key="1">
    <citation type="submission" date="2020-04" db="EMBL/GenBank/DDBJ databases">
        <title>Ramlibacter sp. G-1-2-2 isolated from soil.</title>
        <authorList>
            <person name="Dahal R.H."/>
        </authorList>
    </citation>
    <scope>NUCLEOTIDE SEQUENCE [LARGE SCALE GENOMIC DNA]</scope>
    <source>
        <strain evidence="3 4">G-1-2-2</strain>
    </source>
</reference>
<dbReference type="Gene3D" id="2.20.200.10">
    <property type="entry name" value="Outer membrane efflux proteins (OEP)"/>
    <property type="match status" value="1"/>
</dbReference>
<keyword evidence="2" id="KW-0732">Signal</keyword>
<keyword evidence="2" id="KW-0564">Palmitate</keyword>
<keyword evidence="2" id="KW-0812">Transmembrane</keyword>
<evidence type="ECO:0000313" key="4">
    <source>
        <dbReference type="Proteomes" id="UP000541185"/>
    </source>
</evidence>
<dbReference type="InterPro" id="IPR003423">
    <property type="entry name" value="OMP_efflux"/>
</dbReference>
<comment type="similarity">
    <text evidence="1 2">Belongs to the outer membrane factor (OMF) (TC 1.B.17) family.</text>
</comment>
<evidence type="ECO:0000256" key="2">
    <source>
        <dbReference type="RuleBase" id="RU362097"/>
    </source>
</evidence>
<proteinExistence type="inferred from homology"/>